<organism evidence="1 2">
    <name type="scientific">Leptospira kobayashii</name>
    <dbReference type="NCBI Taxonomy" id="1917830"/>
    <lineage>
        <taxon>Bacteria</taxon>
        <taxon>Pseudomonadati</taxon>
        <taxon>Spirochaetota</taxon>
        <taxon>Spirochaetia</taxon>
        <taxon>Leptospirales</taxon>
        <taxon>Leptospiraceae</taxon>
        <taxon>Leptospira</taxon>
    </lineage>
</organism>
<dbReference type="EMBL" id="AP025029">
    <property type="protein sequence ID" value="BDA80764.1"/>
    <property type="molecule type" value="Genomic_DNA"/>
</dbReference>
<sequence length="83" mass="9849">MFWKELVNQSEEFLQDPNNIRHFSLKDHPEFPYISELEEEEVLELLKEFLSSENQKLSIANMMSYAPVLEMMLIKKNLPSIFG</sequence>
<gene>
    <name evidence="1" type="ORF">LPTSP3_g36940</name>
</gene>
<evidence type="ECO:0000313" key="1">
    <source>
        <dbReference type="EMBL" id="BDA80764.1"/>
    </source>
</evidence>
<keyword evidence="2" id="KW-1185">Reference proteome</keyword>
<name>A0ABN6KHK5_9LEPT</name>
<dbReference type="Proteomes" id="UP000245263">
    <property type="component" value="Chromosome 2"/>
</dbReference>
<protein>
    <submittedName>
        <fullName evidence="1">Uncharacterized protein</fullName>
    </submittedName>
</protein>
<proteinExistence type="predicted"/>
<evidence type="ECO:0000313" key="2">
    <source>
        <dbReference type="Proteomes" id="UP000245263"/>
    </source>
</evidence>
<accession>A0ABN6KHK5</accession>
<dbReference type="RefSeq" id="WP_109022419.1">
    <property type="nucleotide sequence ID" value="NZ_AP025029.1"/>
</dbReference>
<reference evidence="1 2" key="1">
    <citation type="submission" date="2021-08" db="EMBL/GenBank/DDBJ databases">
        <title>Complete genome sequence of Leptospira kobayashii strain E30.</title>
        <authorList>
            <person name="Nakao R."/>
            <person name="Nakamura S."/>
            <person name="Masuzawa T."/>
            <person name="Koizumi N."/>
        </authorList>
    </citation>
    <scope>NUCLEOTIDE SEQUENCE [LARGE SCALE GENOMIC DNA]</scope>
    <source>
        <strain evidence="1 2">E30</strain>
    </source>
</reference>